<evidence type="ECO:0000256" key="7">
    <source>
        <dbReference type="RuleBase" id="RU003797"/>
    </source>
</evidence>
<dbReference type="InterPro" id="IPR046778">
    <property type="entry name" value="UPF0758_N"/>
</dbReference>
<dbReference type="RefSeq" id="WP_243647595.1">
    <property type="nucleotide sequence ID" value="NZ_SGXF01000006.1"/>
</dbReference>
<dbReference type="InterPro" id="IPR001405">
    <property type="entry name" value="UPF0758"/>
</dbReference>
<dbReference type="Pfam" id="PF04002">
    <property type="entry name" value="RadC"/>
    <property type="match status" value="1"/>
</dbReference>
<name>A0A4Q7P0Q7_9FIRM</name>
<comment type="caution">
    <text evidence="9">The sequence shown here is derived from an EMBL/GenBank/DDBJ whole genome shotgun (WGS) entry which is preliminary data.</text>
</comment>
<dbReference type="PANTHER" id="PTHR30471">
    <property type="entry name" value="DNA REPAIR PROTEIN RADC"/>
    <property type="match status" value="1"/>
</dbReference>
<comment type="similarity">
    <text evidence="1 7">Belongs to the UPF0758 family.</text>
</comment>
<dbReference type="InterPro" id="IPR037518">
    <property type="entry name" value="MPN"/>
</dbReference>
<dbReference type="Pfam" id="PF20582">
    <property type="entry name" value="UPF0758_N"/>
    <property type="match status" value="1"/>
</dbReference>
<evidence type="ECO:0000256" key="4">
    <source>
        <dbReference type="ARBA" id="ARBA00022801"/>
    </source>
</evidence>
<proteinExistence type="inferred from homology"/>
<dbReference type="NCBIfam" id="NF000642">
    <property type="entry name" value="PRK00024.1"/>
    <property type="match status" value="1"/>
</dbReference>
<evidence type="ECO:0000313" key="9">
    <source>
        <dbReference type="EMBL" id="RZS92940.1"/>
    </source>
</evidence>
<gene>
    <name evidence="9" type="ORF">EV209_2685</name>
</gene>
<evidence type="ECO:0000256" key="6">
    <source>
        <dbReference type="ARBA" id="ARBA00023049"/>
    </source>
</evidence>
<keyword evidence="6" id="KW-0482">Metalloprotease</keyword>
<dbReference type="GO" id="GO:0008237">
    <property type="term" value="F:metallopeptidase activity"/>
    <property type="evidence" value="ECO:0007669"/>
    <property type="project" value="UniProtKB-KW"/>
</dbReference>
<keyword evidence="4" id="KW-0378">Hydrolase</keyword>
<evidence type="ECO:0000256" key="1">
    <source>
        <dbReference type="ARBA" id="ARBA00010243"/>
    </source>
</evidence>
<keyword evidence="5" id="KW-0862">Zinc</keyword>
<dbReference type="InterPro" id="IPR020891">
    <property type="entry name" value="UPF0758_CS"/>
</dbReference>
<dbReference type="CDD" id="cd08071">
    <property type="entry name" value="MPN_DUF2466"/>
    <property type="match status" value="1"/>
</dbReference>
<dbReference type="EMBL" id="SGXF01000006">
    <property type="protein sequence ID" value="RZS92940.1"/>
    <property type="molecule type" value="Genomic_DNA"/>
</dbReference>
<accession>A0A4Q7P0Q7</accession>
<dbReference type="PROSITE" id="PS50249">
    <property type="entry name" value="MPN"/>
    <property type="match status" value="1"/>
</dbReference>
<reference evidence="9 10" key="1">
    <citation type="submission" date="2019-02" db="EMBL/GenBank/DDBJ databases">
        <title>Genomic Encyclopedia of Type Strains, Phase IV (KMG-IV): sequencing the most valuable type-strain genomes for metagenomic binning, comparative biology and taxonomic classification.</title>
        <authorList>
            <person name="Goeker M."/>
        </authorList>
    </citation>
    <scope>NUCLEOTIDE SEQUENCE [LARGE SCALE GENOMIC DNA]</scope>
    <source>
        <strain evidence="9 10">DSM 29486</strain>
    </source>
</reference>
<evidence type="ECO:0000259" key="8">
    <source>
        <dbReference type="PROSITE" id="PS50249"/>
    </source>
</evidence>
<dbReference type="InterPro" id="IPR025657">
    <property type="entry name" value="RadC_JAB"/>
</dbReference>
<keyword evidence="10" id="KW-1185">Reference proteome</keyword>
<dbReference type="NCBIfam" id="TIGR00608">
    <property type="entry name" value="radc"/>
    <property type="match status" value="1"/>
</dbReference>
<organism evidence="9 10">
    <name type="scientific">Cuneatibacter caecimuris</name>
    <dbReference type="NCBI Taxonomy" id="1796618"/>
    <lineage>
        <taxon>Bacteria</taxon>
        <taxon>Bacillati</taxon>
        <taxon>Bacillota</taxon>
        <taxon>Clostridia</taxon>
        <taxon>Lachnospirales</taxon>
        <taxon>Lachnospiraceae</taxon>
        <taxon>Cuneatibacter</taxon>
    </lineage>
</organism>
<protein>
    <submittedName>
        <fullName evidence="9">DNA replication and repair protein RadC</fullName>
    </submittedName>
</protein>
<keyword evidence="3" id="KW-0479">Metal-binding</keyword>
<dbReference type="PANTHER" id="PTHR30471:SF3">
    <property type="entry name" value="UPF0758 PROTEIN YEES-RELATED"/>
    <property type="match status" value="1"/>
</dbReference>
<dbReference type="Proteomes" id="UP000292927">
    <property type="component" value="Unassembled WGS sequence"/>
</dbReference>
<evidence type="ECO:0000313" key="10">
    <source>
        <dbReference type="Proteomes" id="UP000292927"/>
    </source>
</evidence>
<keyword evidence="2" id="KW-0645">Protease</keyword>
<dbReference type="PROSITE" id="PS01302">
    <property type="entry name" value="UPF0758"/>
    <property type="match status" value="1"/>
</dbReference>
<evidence type="ECO:0000256" key="3">
    <source>
        <dbReference type="ARBA" id="ARBA00022723"/>
    </source>
</evidence>
<evidence type="ECO:0000256" key="5">
    <source>
        <dbReference type="ARBA" id="ARBA00022833"/>
    </source>
</evidence>
<dbReference type="SUPFAM" id="SSF102712">
    <property type="entry name" value="JAB1/MPN domain"/>
    <property type="match status" value="1"/>
</dbReference>
<dbReference type="GO" id="GO:0046872">
    <property type="term" value="F:metal ion binding"/>
    <property type="evidence" value="ECO:0007669"/>
    <property type="project" value="UniProtKB-KW"/>
</dbReference>
<feature type="domain" description="MPN" evidence="8">
    <location>
        <begin position="108"/>
        <end position="230"/>
    </location>
</feature>
<dbReference type="GO" id="GO:0006508">
    <property type="term" value="P:proteolysis"/>
    <property type="evidence" value="ECO:0007669"/>
    <property type="project" value="UniProtKB-KW"/>
</dbReference>
<dbReference type="AlphaFoldDB" id="A0A4Q7P0Q7"/>
<dbReference type="Gene3D" id="3.40.140.10">
    <property type="entry name" value="Cytidine Deaminase, domain 2"/>
    <property type="match status" value="1"/>
</dbReference>
<sequence length="231" mass="25855">MKKTKTMKEIPKGMQPYEKCMQFGPELLTDNELLAAVLRTGSRGENTLSMVKNLMESSGKAGLAGVFRMPPGELKKLRGIGPVKAIQLQCIGELSRRIAKEVTEQSLQMDSPETIAEHYMEQMRHLRQEQMMLLTLNTKLQIIQETIISKGTVNASMITPREVFLEALRQEAVSVVLLHNHPSGDPTPSEEDLLLTKRFSLVGDLLNVPLTDHIIIGDKEYFSLKEQGVLT</sequence>
<evidence type="ECO:0000256" key="2">
    <source>
        <dbReference type="ARBA" id="ARBA00022670"/>
    </source>
</evidence>